<accession>A0ACC1SRX4</accession>
<dbReference type="Proteomes" id="UP001148629">
    <property type="component" value="Unassembled WGS sequence"/>
</dbReference>
<proteinExistence type="predicted"/>
<organism evidence="1 2">
    <name type="scientific">Fusarium decemcellulare</name>
    <dbReference type="NCBI Taxonomy" id="57161"/>
    <lineage>
        <taxon>Eukaryota</taxon>
        <taxon>Fungi</taxon>
        <taxon>Dikarya</taxon>
        <taxon>Ascomycota</taxon>
        <taxon>Pezizomycotina</taxon>
        <taxon>Sordariomycetes</taxon>
        <taxon>Hypocreomycetidae</taxon>
        <taxon>Hypocreales</taxon>
        <taxon>Nectriaceae</taxon>
        <taxon>Fusarium</taxon>
        <taxon>Fusarium decemcellulare species complex</taxon>
    </lineage>
</organism>
<sequence>MSTPPSLNWALDIQDEELSIYRSGRNRKIVLSRPRNGNALTTAMVSRLTNFFHEAARDKHISRIIITAQGKFFCTGMDLGKSRTAVNQGEDASSNEYHKFVGLFQAIQDSPQVTIAAINGPCYAGGIGLAFSCDIRLATASATATLSEVKLGLCPAIISQYLVREWGAAFTREAMLSGRTVSMTELKGIGAVHGIAEDIPRLDELTTSYLRRLRACAPVASTMCKEAVTVACSIQVPEKRHAVIQRIFKDMMRDDSESSVGVRNFQAKKQQIDWDALHESGTLSKL</sequence>
<keyword evidence="2" id="KW-1185">Reference proteome</keyword>
<dbReference type="EMBL" id="JANRMS010000163">
    <property type="protein sequence ID" value="KAJ3545121.1"/>
    <property type="molecule type" value="Genomic_DNA"/>
</dbReference>
<comment type="caution">
    <text evidence="1">The sequence shown here is derived from an EMBL/GenBank/DDBJ whole genome shotgun (WGS) entry which is preliminary data.</text>
</comment>
<evidence type="ECO:0000313" key="2">
    <source>
        <dbReference type="Proteomes" id="UP001148629"/>
    </source>
</evidence>
<protein>
    <submittedName>
        <fullName evidence="1">Uncharacterized protein</fullName>
    </submittedName>
</protein>
<gene>
    <name evidence="1" type="ORF">NM208_g2668</name>
</gene>
<reference evidence="1" key="1">
    <citation type="submission" date="2022-08" db="EMBL/GenBank/DDBJ databases">
        <title>Genome Sequence of Fusarium decemcellulare.</title>
        <authorList>
            <person name="Buettner E."/>
        </authorList>
    </citation>
    <scope>NUCLEOTIDE SEQUENCE</scope>
    <source>
        <strain evidence="1">Babe19</strain>
    </source>
</reference>
<evidence type="ECO:0000313" key="1">
    <source>
        <dbReference type="EMBL" id="KAJ3545121.1"/>
    </source>
</evidence>
<name>A0ACC1SRX4_9HYPO</name>